<dbReference type="PROSITE" id="PS50082">
    <property type="entry name" value="WD_REPEATS_2"/>
    <property type="match status" value="3"/>
</dbReference>
<dbReference type="InterPro" id="IPR001680">
    <property type="entry name" value="WD40_rpt"/>
</dbReference>
<dbReference type="PRINTS" id="PR00320">
    <property type="entry name" value="GPROTEINBRPT"/>
</dbReference>
<evidence type="ECO:0000256" key="8">
    <source>
        <dbReference type="SAM" id="MobiDB-lite"/>
    </source>
</evidence>
<dbReference type="SUPFAM" id="SSF50978">
    <property type="entry name" value="WD40 repeat-like"/>
    <property type="match status" value="1"/>
</dbReference>
<protein>
    <recommendedName>
        <fullName evidence="9">Peptidase M20 dimerisation domain-containing protein</fullName>
    </recommendedName>
</protein>
<keyword evidence="5" id="KW-0677">Repeat</keyword>
<feature type="repeat" description="WD" evidence="7">
    <location>
        <begin position="82"/>
        <end position="123"/>
    </location>
</feature>
<gene>
    <name evidence="10" type="ORF">A4X09_0g1206</name>
</gene>
<dbReference type="Gene3D" id="2.130.10.10">
    <property type="entry name" value="YVTN repeat-like/Quinoprotein amine dehydrogenase"/>
    <property type="match status" value="2"/>
</dbReference>
<dbReference type="Pfam" id="PF01546">
    <property type="entry name" value="Peptidase_M20"/>
    <property type="match status" value="1"/>
</dbReference>
<evidence type="ECO:0000256" key="1">
    <source>
        <dbReference type="ARBA" id="ARBA00006247"/>
    </source>
</evidence>
<dbReference type="Gene3D" id="3.40.630.10">
    <property type="entry name" value="Zn peptidases"/>
    <property type="match status" value="2"/>
</dbReference>
<keyword evidence="2 7" id="KW-0853">WD repeat</keyword>
<evidence type="ECO:0000313" key="11">
    <source>
        <dbReference type="Proteomes" id="UP000078113"/>
    </source>
</evidence>
<organism evidence="10 11">
    <name type="scientific">Tilletia walkeri</name>
    <dbReference type="NCBI Taxonomy" id="117179"/>
    <lineage>
        <taxon>Eukaryota</taxon>
        <taxon>Fungi</taxon>
        <taxon>Dikarya</taxon>
        <taxon>Basidiomycota</taxon>
        <taxon>Ustilaginomycotina</taxon>
        <taxon>Exobasidiomycetes</taxon>
        <taxon>Tilletiales</taxon>
        <taxon>Tilletiaceae</taxon>
        <taxon>Tilletia</taxon>
    </lineage>
</organism>
<reference evidence="10" key="2">
    <citation type="journal article" date="2019" name="IMA Fungus">
        <title>Genome sequencing and comparison of five Tilletia species to identify candidate genes for the detection of regulated species infecting wheat.</title>
        <authorList>
            <person name="Nguyen H.D.T."/>
            <person name="Sultana T."/>
            <person name="Kesanakurti P."/>
            <person name="Hambleton S."/>
        </authorList>
    </citation>
    <scope>NUCLEOTIDE SEQUENCE</scope>
    <source>
        <strain evidence="10">DAOMC 236422</strain>
    </source>
</reference>
<feature type="compositionally biased region" description="Polar residues" evidence="8">
    <location>
        <begin position="204"/>
        <end position="213"/>
    </location>
</feature>
<accession>A0A8X7NCC2</accession>
<comment type="similarity">
    <text evidence="1">Belongs to the peptidase M20A family.</text>
</comment>
<feature type="region of interest" description="Disordered" evidence="8">
    <location>
        <begin position="1"/>
        <end position="28"/>
    </location>
</feature>
<evidence type="ECO:0000259" key="9">
    <source>
        <dbReference type="Pfam" id="PF07687"/>
    </source>
</evidence>
<dbReference type="Pfam" id="PF07687">
    <property type="entry name" value="M20_dimer"/>
    <property type="match status" value="1"/>
</dbReference>
<dbReference type="PROSITE" id="PS50294">
    <property type="entry name" value="WD_REPEATS_REGION"/>
    <property type="match status" value="1"/>
</dbReference>
<feature type="compositionally biased region" description="Low complexity" evidence="8">
    <location>
        <begin position="1"/>
        <end position="16"/>
    </location>
</feature>
<feature type="repeat" description="WD" evidence="7">
    <location>
        <begin position="475"/>
        <end position="488"/>
    </location>
</feature>
<dbReference type="InterPro" id="IPR015943">
    <property type="entry name" value="WD40/YVTN_repeat-like_dom_sf"/>
</dbReference>
<dbReference type="InterPro" id="IPR051458">
    <property type="entry name" value="Cyt/Met_Dipeptidase"/>
</dbReference>
<evidence type="ECO:0000256" key="2">
    <source>
        <dbReference type="ARBA" id="ARBA00022574"/>
    </source>
</evidence>
<evidence type="ECO:0000256" key="7">
    <source>
        <dbReference type="PROSITE-ProRule" id="PRU00221"/>
    </source>
</evidence>
<dbReference type="Proteomes" id="UP000078113">
    <property type="component" value="Unassembled WGS sequence"/>
</dbReference>
<feature type="region of interest" description="Disordered" evidence="8">
    <location>
        <begin position="306"/>
        <end position="335"/>
    </location>
</feature>
<feature type="region of interest" description="Disordered" evidence="8">
    <location>
        <begin position="197"/>
        <end position="268"/>
    </location>
</feature>
<dbReference type="GO" id="GO:0046872">
    <property type="term" value="F:metal ion binding"/>
    <property type="evidence" value="ECO:0007669"/>
    <property type="project" value="UniProtKB-KW"/>
</dbReference>
<dbReference type="EMBL" id="LWDG02000026">
    <property type="protein sequence ID" value="KAE8271147.1"/>
    <property type="molecule type" value="Genomic_DNA"/>
</dbReference>
<evidence type="ECO:0000256" key="3">
    <source>
        <dbReference type="ARBA" id="ARBA00022670"/>
    </source>
</evidence>
<dbReference type="InterPro" id="IPR020472">
    <property type="entry name" value="WD40_PAC1"/>
</dbReference>
<comment type="caution">
    <text evidence="10">The sequence shown here is derived from an EMBL/GenBank/DDBJ whole genome shotgun (WGS) entry which is preliminary data.</text>
</comment>
<feature type="domain" description="Peptidase M20 dimerisation" evidence="9">
    <location>
        <begin position="830"/>
        <end position="975"/>
    </location>
</feature>
<sequence length="1087" mass="115269">MTPSSSSISSTSTSFPPGTPMDNHHSRYHPHTHPALFHSLSHHGASVLAIAIDQQANILYSASQSECIVVWDLTTLQERTRLRGHTASVLALELARDKGWLFSSSGDNTVRIWDVHSWEPVAVLYPAEDNVGDIFSLQWSQQLQTLYVGCQNTSIQWISLESVPASAALPVPSKPHKFFDSVPVALQRRRQREEAHSMYAASSHLGSPGSQDANNTTITTTTTPNSNSNLVAAAAAGTGTEDSELSGTSLSSKSVRDEDERDGDEGVDEEDVVHLQFSSNCIVPFAHFGYVYSLLLFYPDDDLSPNPHFRNPSDEEEDSQDSHHQGRPSSSLLPILASGSGDEQIKLWEVQQDGSLLLRATLHNPDSDSGGILTLAHQPTTLLAGTQSGTIEVWDLETLSPVRSIRAHSDDVLCLSTLKGGEEGESSVLFSSGADGWVGVWDGKFAGVGRWRAHEGLALACVPVRLGGGGGRMRVVTGGSDDVVKIWDFLGGVGGSPPAAAAAGSSGFGFAGTSPSSGAAFLRRSTSNASITGLSYPDLRSSLLSSSSSASASASLTRPSQEPDILLSTLGRFISFRSVSSDESYREECRQCAHWLKGCLSQLGAETMLIPGANRRNPLVLATFRGNAGDGQGGRRSKRCLFYGHYDVVDDESGLGGGEVSGHHHGQGHHQHGGQQGGMLRSSLNGGPRAQVGSRDGSSSSSSFGTHTHTNGTSSNGGTASPPSPSPPTPTPNPSSEPWVLTGRDGYLYGRGASDNKGPILAVACAAAEMLARRELEMDVVLLVEGEEEVGSVGLAEAVRKARGQIGEIDVILLSNSYWLGEETPCITMGLRGVIHATIEICGPDKDVHSGVEGGALREPMIDMVRLLSTLSNGDEVLIPNFYDAVRPVSTQDLSAFASIASSKLDQRSPSSSKTSAESLIARWCRPSLSIHRLGVSGSGNATVIPSKVEAAVSLRIVPDMDAEEVGRAFEAHVGVQFGMLGSGNRAKVRIDHRADWWLGSAKDAFSQALADAIEAEWGEAPVSIREGGSIPAMALLEKELGAPAVHLPMGQSSDNAHLPGERIRLMNLQKGRAVVRRFLEALPGIS</sequence>
<evidence type="ECO:0000256" key="6">
    <source>
        <dbReference type="ARBA" id="ARBA00022801"/>
    </source>
</evidence>
<evidence type="ECO:0000256" key="5">
    <source>
        <dbReference type="ARBA" id="ARBA00022737"/>
    </source>
</evidence>
<dbReference type="GO" id="GO:0008233">
    <property type="term" value="F:peptidase activity"/>
    <property type="evidence" value="ECO:0007669"/>
    <property type="project" value="UniProtKB-KW"/>
</dbReference>
<evidence type="ECO:0000313" key="10">
    <source>
        <dbReference type="EMBL" id="KAE8271147.1"/>
    </source>
</evidence>
<dbReference type="PANTHER" id="PTHR43270:SF8">
    <property type="entry name" value="DI- AND TRIPEPTIDASE DUG2-RELATED"/>
    <property type="match status" value="1"/>
</dbReference>
<dbReference type="GO" id="GO:0006751">
    <property type="term" value="P:glutathione catabolic process"/>
    <property type="evidence" value="ECO:0007669"/>
    <property type="project" value="InterPro"/>
</dbReference>
<keyword evidence="6" id="KW-0378">Hydrolase</keyword>
<proteinExistence type="inferred from homology"/>
<dbReference type="InterPro" id="IPR017149">
    <property type="entry name" value="GSH_degradosome_Dug2"/>
</dbReference>
<feature type="compositionally biased region" description="Low complexity" evidence="8">
    <location>
        <begin position="697"/>
        <end position="721"/>
    </location>
</feature>
<dbReference type="InterPro" id="IPR036322">
    <property type="entry name" value="WD40_repeat_dom_sf"/>
</dbReference>
<dbReference type="InterPro" id="IPR019775">
    <property type="entry name" value="WD40_repeat_CS"/>
</dbReference>
<dbReference type="Gene3D" id="3.30.70.360">
    <property type="match status" value="1"/>
</dbReference>
<dbReference type="PROSITE" id="PS00678">
    <property type="entry name" value="WD_REPEATS_1"/>
    <property type="match status" value="1"/>
</dbReference>
<keyword evidence="11" id="KW-1185">Reference proteome</keyword>
<feature type="region of interest" description="Disordered" evidence="8">
    <location>
        <begin position="654"/>
        <end position="740"/>
    </location>
</feature>
<dbReference type="SUPFAM" id="SSF53187">
    <property type="entry name" value="Zn-dependent exopeptidases"/>
    <property type="match status" value="1"/>
</dbReference>
<dbReference type="InterPro" id="IPR011650">
    <property type="entry name" value="Peptidase_M20_dimer"/>
</dbReference>
<feature type="compositionally biased region" description="Acidic residues" evidence="8">
    <location>
        <begin position="257"/>
        <end position="268"/>
    </location>
</feature>
<feature type="compositionally biased region" description="Basic residues" evidence="8">
    <location>
        <begin position="663"/>
        <end position="672"/>
    </location>
</feature>
<dbReference type="GO" id="GO:0006508">
    <property type="term" value="P:proteolysis"/>
    <property type="evidence" value="ECO:0007669"/>
    <property type="project" value="UniProtKB-KW"/>
</dbReference>
<dbReference type="PANTHER" id="PTHR43270">
    <property type="entry name" value="BETA-ALA-HIS DIPEPTIDASE"/>
    <property type="match status" value="1"/>
</dbReference>
<keyword evidence="4" id="KW-0479">Metal-binding</keyword>
<dbReference type="AlphaFoldDB" id="A0A8X7NCC2"/>
<dbReference type="InterPro" id="IPR002933">
    <property type="entry name" value="Peptidase_M20"/>
</dbReference>
<feature type="compositionally biased region" description="Low complexity" evidence="8">
    <location>
        <begin position="214"/>
        <end position="253"/>
    </location>
</feature>
<reference evidence="10" key="1">
    <citation type="submission" date="2016-04" db="EMBL/GenBank/DDBJ databases">
        <authorList>
            <person name="Nguyen H.D."/>
            <person name="Samba Siva P."/>
            <person name="Cullis J."/>
            <person name="Levesque C.A."/>
            <person name="Hambleton S."/>
        </authorList>
    </citation>
    <scope>NUCLEOTIDE SEQUENCE</scope>
    <source>
        <strain evidence="10">DAOMC 236422</strain>
    </source>
</reference>
<dbReference type="SMART" id="SM00320">
    <property type="entry name" value="WD40"/>
    <property type="match status" value="7"/>
</dbReference>
<feature type="repeat" description="WD" evidence="7">
    <location>
        <begin position="40"/>
        <end position="81"/>
    </location>
</feature>
<dbReference type="Pfam" id="PF00400">
    <property type="entry name" value="WD40"/>
    <property type="match status" value="3"/>
</dbReference>
<feature type="compositionally biased region" description="Pro residues" evidence="8">
    <location>
        <begin position="722"/>
        <end position="735"/>
    </location>
</feature>
<keyword evidence="3" id="KW-0645">Protease</keyword>
<name>A0A8X7NCC2_9BASI</name>
<dbReference type="PIRSF" id="PIRSF037237">
    <property type="entry name" value="Peptidase_WD_repeats_DUG2"/>
    <property type="match status" value="1"/>
</dbReference>
<evidence type="ECO:0000256" key="4">
    <source>
        <dbReference type="ARBA" id="ARBA00022723"/>
    </source>
</evidence>